<dbReference type="Pfam" id="PF02581">
    <property type="entry name" value="TMP-TENI"/>
    <property type="match status" value="1"/>
</dbReference>
<evidence type="ECO:0000313" key="2">
    <source>
        <dbReference type="EMBL" id="MFC7292327.1"/>
    </source>
</evidence>
<reference evidence="3" key="1">
    <citation type="journal article" date="2019" name="Int. J. Syst. Evol. Microbiol.">
        <title>The Global Catalogue of Microorganisms (GCM) 10K type strain sequencing project: providing services to taxonomists for standard genome sequencing and annotation.</title>
        <authorList>
            <consortium name="The Broad Institute Genomics Platform"/>
            <consortium name="The Broad Institute Genome Sequencing Center for Infectious Disease"/>
            <person name="Wu L."/>
            <person name="Ma J."/>
        </authorList>
    </citation>
    <scope>NUCLEOTIDE SEQUENCE [LARGE SCALE GENOMIC DNA]</scope>
    <source>
        <strain evidence="3">CCUG 51308</strain>
    </source>
</reference>
<feature type="domain" description="Thiamine phosphate synthase/TenI" evidence="1">
    <location>
        <begin position="70"/>
        <end position="206"/>
    </location>
</feature>
<dbReference type="Proteomes" id="UP001596492">
    <property type="component" value="Unassembled WGS sequence"/>
</dbReference>
<dbReference type="InterPro" id="IPR036206">
    <property type="entry name" value="ThiamineP_synth_sf"/>
</dbReference>
<dbReference type="SUPFAM" id="SSF51391">
    <property type="entry name" value="Thiamin phosphate synthase"/>
    <property type="match status" value="1"/>
</dbReference>
<gene>
    <name evidence="2" type="ORF">ACFQS8_11915</name>
</gene>
<dbReference type="CDD" id="cd00564">
    <property type="entry name" value="TMP_TenI"/>
    <property type="match status" value="1"/>
</dbReference>
<protein>
    <submittedName>
        <fullName evidence="2">Thiamine phosphate synthase</fullName>
    </submittedName>
</protein>
<dbReference type="InterPro" id="IPR013785">
    <property type="entry name" value="Aldolase_TIM"/>
</dbReference>
<comment type="caution">
    <text evidence="2">The sequence shown here is derived from an EMBL/GenBank/DDBJ whole genome shotgun (WGS) entry which is preliminary data.</text>
</comment>
<dbReference type="Gene3D" id="3.20.20.70">
    <property type="entry name" value="Aldolase class I"/>
    <property type="match status" value="1"/>
</dbReference>
<name>A0ABW2IMS3_9PROT</name>
<dbReference type="EMBL" id="JBHTBR010000005">
    <property type="protein sequence ID" value="MFC7292327.1"/>
    <property type="molecule type" value="Genomic_DNA"/>
</dbReference>
<evidence type="ECO:0000313" key="3">
    <source>
        <dbReference type="Proteomes" id="UP001596492"/>
    </source>
</evidence>
<accession>A0ABW2IMS3</accession>
<dbReference type="RefSeq" id="WP_382167673.1">
    <property type="nucleotide sequence ID" value="NZ_JBHTBR010000005.1"/>
</dbReference>
<proteinExistence type="predicted"/>
<evidence type="ECO:0000259" key="1">
    <source>
        <dbReference type="Pfam" id="PF02581"/>
    </source>
</evidence>
<sequence length="215" mass="24105">MSFVEPQTIARRKLLQAMRLHFSSSILTNFNNSPLLPAAFFVTDPVRSSDILETAQNLPTGFGILYRHFGREDRFYIGNELKRIATAKRLFLSISEDAHLEKLIQPHGIHWPKSKLSFLKLSARSNRVHTSSAHTFRQITKAEKLKLNACFVSSVFPSKSPTAPKAMGVHRFRQIARQSHIPLYALGGVTNENAAQISTFAGISGVTGFHNQDFK</sequence>
<keyword evidence="3" id="KW-1185">Reference proteome</keyword>
<dbReference type="InterPro" id="IPR022998">
    <property type="entry name" value="ThiamineP_synth_TenI"/>
</dbReference>
<organism evidence="2 3">
    <name type="scientific">Hirschia litorea</name>
    <dbReference type="NCBI Taxonomy" id="1199156"/>
    <lineage>
        <taxon>Bacteria</taxon>
        <taxon>Pseudomonadati</taxon>
        <taxon>Pseudomonadota</taxon>
        <taxon>Alphaproteobacteria</taxon>
        <taxon>Hyphomonadales</taxon>
        <taxon>Hyphomonadaceae</taxon>
        <taxon>Hirschia</taxon>
    </lineage>
</organism>